<dbReference type="GO" id="GO:0003978">
    <property type="term" value="F:UDP-glucose 4-epimerase activity"/>
    <property type="evidence" value="ECO:0007669"/>
    <property type="project" value="UniProtKB-UniRule"/>
</dbReference>
<keyword evidence="8 9" id="KW-0413">Isomerase</keyword>
<dbReference type="NCBIfam" id="NF007956">
    <property type="entry name" value="PRK10675.1"/>
    <property type="match status" value="1"/>
</dbReference>
<evidence type="ECO:0000256" key="2">
    <source>
        <dbReference type="ARBA" id="ARBA00001911"/>
    </source>
</evidence>
<dbReference type="SUPFAM" id="SSF51735">
    <property type="entry name" value="NAD(P)-binding Rossmann-fold domains"/>
    <property type="match status" value="1"/>
</dbReference>
<proteinExistence type="inferred from homology"/>
<dbReference type="InterPro" id="IPR016040">
    <property type="entry name" value="NAD(P)-bd_dom"/>
</dbReference>
<dbReference type="Gene3D" id="3.40.50.720">
    <property type="entry name" value="NAD(P)-binding Rossmann-like Domain"/>
    <property type="match status" value="1"/>
</dbReference>
<dbReference type="NCBIfam" id="TIGR01179">
    <property type="entry name" value="galE"/>
    <property type="match status" value="1"/>
</dbReference>
<organism evidence="11 12">
    <name type="scientific">Methylomonas koyamae</name>
    <dbReference type="NCBI Taxonomy" id="702114"/>
    <lineage>
        <taxon>Bacteria</taxon>
        <taxon>Pseudomonadati</taxon>
        <taxon>Pseudomonadota</taxon>
        <taxon>Gammaproteobacteria</taxon>
        <taxon>Methylococcales</taxon>
        <taxon>Methylococcaceae</taxon>
        <taxon>Methylomonas</taxon>
    </lineage>
</organism>
<comment type="subunit">
    <text evidence="9">Homodimer.</text>
</comment>
<gene>
    <name evidence="11" type="ORF">A1507_21750</name>
</gene>
<evidence type="ECO:0000256" key="3">
    <source>
        <dbReference type="ARBA" id="ARBA00004947"/>
    </source>
</evidence>
<evidence type="ECO:0000256" key="1">
    <source>
        <dbReference type="ARBA" id="ARBA00000083"/>
    </source>
</evidence>
<reference evidence="11 12" key="1">
    <citation type="submission" date="2016-03" db="EMBL/GenBank/DDBJ databases">
        <authorList>
            <person name="Ploux O."/>
        </authorList>
    </citation>
    <scope>NUCLEOTIDE SEQUENCE [LARGE SCALE GENOMIC DNA]</scope>
    <source>
        <strain evidence="11 12">R-45378</strain>
    </source>
</reference>
<dbReference type="GO" id="GO:0005829">
    <property type="term" value="C:cytosol"/>
    <property type="evidence" value="ECO:0007669"/>
    <property type="project" value="TreeGrafter"/>
</dbReference>
<feature type="domain" description="NAD(P)-binding" evidence="10">
    <location>
        <begin position="6"/>
        <end position="336"/>
    </location>
</feature>
<sequence>MAQTILVTGGTGYIGSHTCVELLDNGFDIVIVDNLSNSKIEALRRIETITGKAPLFYQADITDATALARIFQNHSIDAVVHFAGLKAVGESCQQPLSYYRNNIYGTQVLLETMAEAGVKRLVFSSSATVYGDPHAVPILESFPLQATNPYGRTKLFIEEILRDACNADRLNRSANPWQTAILRYFNPIGAHSSGLIGEDPNGIPNNLMPYLSQVAIGKLPMLSIFGDDYPTVDGTGVRDYIHVVDLAQGHIKALQYLLSQPANAAVCEAVNLGTGNGYSVLQMVNTFIQVTGQDVPYKIAPRRAGDVAACYADPSLAQQKLGWKAERDLTQMIADTWRWQSRNPNGYH</sequence>
<name>A0A177MZE8_9GAMM</name>
<evidence type="ECO:0000256" key="5">
    <source>
        <dbReference type="ARBA" id="ARBA00013189"/>
    </source>
</evidence>
<dbReference type="EC" id="5.1.3.2" evidence="5 9"/>
<dbReference type="Pfam" id="PF16363">
    <property type="entry name" value="GDP_Man_Dehyd"/>
    <property type="match status" value="1"/>
</dbReference>
<dbReference type="GO" id="GO:0006012">
    <property type="term" value="P:galactose metabolic process"/>
    <property type="evidence" value="ECO:0007669"/>
    <property type="project" value="UniProtKB-UniPathway"/>
</dbReference>
<keyword evidence="9" id="KW-0119">Carbohydrate metabolism</keyword>
<dbReference type="InterPro" id="IPR036291">
    <property type="entry name" value="NAD(P)-bd_dom_sf"/>
</dbReference>
<comment type="catalytic activity">
    <reaction evidence="1 9">
        <text>UDP-alpha-D-glucose = UDP-alpha-D-galactose</text>
        <dbReference type="Rhea" id="RHEA:22168"/>
        <dbReference type="ChEBI" id="CHEBI:58885"/>
        <dbReference type="ChEBI" id="CHEBI:66914"/>
        <dbReference type="EC" id="5.1.3.2"/>
    </reaction>
</comment>
<dbReference type="AlphaFoldDB" id="A0A177MZE8"/>
<dbReference type="OrthoDB" id="9803010at2"/>
<evidence type="ECO:0000313" key="12">
    <source>
        <dbReference type="Proteomes" id="UP000077857"/>
    </source>
</evidence>
<evidence type="ECO:0000256" key="6">
    <source>
        <dbReference type="ARBA" id="ARBA00018569"/>
    </source>
</evidence>
<dbReference type="Gene3D" id="3.90.25.10">
    <property type="entry name" value="UDP-galactose 4-epimerase, domain 1"/>
    <property type="match status" value="1"/>
</dbReference>
<comment type="pathway">
    <text evidence="3 9">Carbohydrate metabolism; galactose metabolism.</text>
</comment>
<dbReference type="RefSeq" id="WP_064042706.1">
    <property type="nucleotide sequence ID" value="NZ_LUUJ01000137.1"/>
</dbReference>
<dbReference type="Proteomes" id="UP000077857">
    <property type="component" value="Unassembled WGS sequence"/>
</dbReference>
<comment type="caution">
    <text evidence="11">The sequence shown here is derived from an EMBL/GenBank/DDBJ whole genome shotgun (WGS) entry which is preliminary data.</text>
</comment>
<evidence type="ECO:0000256" key="8">
    <source>
        <dbReference type="ARBA" id="ARBA00023235"/>
    </source>
</evidence>
<dbReference type="PANTHER" id="PTHR43725:SF47">
    <property type="entry name" value="UDP-GLUCOSE 4-EPIMERASE"/>
    <property type="match status" value="1"/>
</dbReference>
<protein>
    <recommendedName>
        <fullName evidence="6 9">UDP-glucose 4-epimerase</fullName>
        <ecNumber evidence="5 9">5.1.3.2</ecNumber>
    </recommendedName>
</protein>
<evidence type="ECO:0000256" key="7">
    <source>
        <dbReference type="ARBA" id="ARBA00023027"/>
    </source>
</evidence>
<dbReference type="EMBL" id="LUUJ01000137">
    <property type="protein sequence ID" value="OAI10279.1"/>
    <property type="molecule type" value="Genomic_DNA"/>
</dbReference>
<evidence type="ECO:0000256" key="4">
    <source>
        <dbReference type="ARBA" id="ARBA00007637"/>
    </source>
</evidence>
<dbReference type="CDD" id="cd05247">
    <property type="entry name" value="UDP_G4E_1_SDR_e"/>
    <property type="match status" value="1"/>
</dbReference>
<evidence type="ECO:0000256" key="9">
    <source>
        <dbReference type="RuleBase" id="RU366046"/>
    </source>
</evidence>
<evidence type="ECO:0000313" key="11">
    <source>
        <dbReference type="EMBL" id="OAI10279.1"/>
    </source>
</evidence>
<comment type="cofactor">
    <cofactor evidence="2 9">
        <name>NAD(+)</name>
        <dbReference type="ChEBI" id="CHEBI:57540"/>
    </cofactor>
</comment>
<accession>A0A177MZE8</accession>
<evidence type="ECO:0000259" key="10">
    <source>
        <dbReference type="Pfam" id="PF16363"/>
    </source>
</evidence>
<comment type="similarity">
    <text evidence="4 9">Belongs to the NAD(P)-dependent epimerase/dehydratase family.</text>
</comment>
<keyword evidence="7 9" id="KW-0520">NAD</keyword>
<dbReference type="InterPro" id="IPR005886">
    <property type="entry name" value="UDP_G4E"/>
</dbReference>
<dbReference type="UniPathway" id="UPA00214"/>
<dbReference type="PANTHER" id="PTHR43725">
    <property type="entry name" value="UDP-GLUCOSE 4-EPIMERASE"/>
    <property type="match status" value="1"/>
</dbReference>